<dbReference type="EC" id="4.3.2.2" evidence="2 3"/>
<dbReference type="GO" id="GO:0070626">
    <property type="term" value="F:(S)-2-(5-amino-1-(5-phospho-D-ribosyl)imidazole-4-carboxamido) succinate lyase (fumarate-forming) activity"/>
    <property type="evidence" value="ECO:0007669"/>
    <property type="project" value="TreeGrafter"/>
</dbReference>
<dbReference type="UniPathway" id="UPA00074">
    <property type="reaction ID" value="UER00132"/>
</dbReference>
<protein>
    <recommendedName>
        <fullName evidence="2 3">Adenylosuccinate lyase</fullName>
        <shortName evidence="3">ASL</shortName>
        <ecNumber evidence="2 3">4.3.2.2</ecNumber>
    </recommendedName>
    <alternativeName>
        <fullName evidence="3">Adenylosuccinase</fullName>
    </alternativeName>
</protein>
<dbReference type="AlphaFoldDB" id="A0A7S8E6S7"/>
<dbReference type="InterPro" id="IPR008948">
    <property type="entry name" value="L-Aspartase-like"/>
</dbReference>
<dbReference type="Pfam" id="PF10397">
    <property type="entry name" value="ADSL_C"/>
    <property type="match status" value="1"/>
</dbReference>
<comment type="similarity">
    <text evidence="3">Belongs to the lyase 1 family. Adenylosuccinate lyase subfamily.</text>
</comment>
<dbReference type="InterPro" id="IPR000362">
    <property type="entry name" value="Fumarate_lyase_fam"/>
</dbReference>
<dbReference type="Gene3D" id="1.20.200.10">
    <property type="entry name" value="Fumarase/aspartase (Central domain)"/>
    <property type="match status" value="1"/>
</dbReference>
<accession>A0A7S8E6S7</accession>
<dbReference type="InterPro" id="IPR019468">
    <property type="entry name" value="AdenyloSucc_lyase_C"/>
</dbReference>
<name>A0A7S8E6S7_9CHLR</name>
<dbReference type="InterPro" id="IPR004769">
    <property type="entry name" value="Pur_lyase"/>
</dbReference>
<dbReference type="InterPro" id="IPR020557">
    <property type="entry name" value="Fumarate_lyase_CS"/>
</dbReference>
<dbReference type="KEGG" id="pmet:G4Y79_17065"/>
<evidence type="ECO:0000256" key="1">
    <source>
        <dbReference type="ARBA" id="ARBA00023239"/>
    </source>
</evidence>
<dbReference type="GO" id="GO:0005829">
    <property type="term" value="C:cytosol"/>
    <property type="evidence" value="ECO:0007669"/>
    <property type="project" value="TreeGrafter"/>
</dbReference>
<organism evidence="5 6">
    <name type="scientific">Phototrophicus methaneseepsis</name>
    <dbReference type="NCBI Taxonomy" id="2710758"/>
    <lineage>
        <taxon>Bacteria</taxon>
        <taxon>Bacillati</taxon>
        <taxon>Chloroflexota</taxon>
        <taxon>Candidatus Thermofontia</taxon>
        <taxon>Phototrophicales</taxon>
        <taxon>Phototrophicaceae</taxon>
        <taxon>Phototrophicus</taxon>
    </lineage>
</organism>
<dbReference type="NCBIfam" id="TIGR00928">
    <property type="entry name" value="purB"/>
    <property type="match status" value="1"/>
</dbReference>
<keyword evidence="3" id="KW-0658">Purine biosynthesis</keyword>
<evidence type="ECO:0000313" key="5">
    <source>
        <dbReference type="EMBL" id="QPC81397.1"/>
    </source>
</evidence>
<dbReference type="Pfam" id="PF00206">
    <property type="entry name" value="Lyase_1"/>
    <property type="match status" value="1"/>
</dbReference>
<dbReference type="Proteomes" id="UP000594468">
    <property type="component" value="Chromosome"/>
</dbReference>
<dbReference type="SMART" id="SM00998">
    <property type="entry name" value="ADSL_C"/>
    <property type="match status" value="1"/>
</dbReference>
<dbReference type="GO" id="GO:0006189">
    <property type="term" value="P:'de novo' IMP biosynthetic process"/>
    <property type="evidence" value="ECO:0007669"/>
    <property type="project" value="UniProtKB-UniPathway"/>
</dbReference>
<dbReference type="EMBL" id="CP062983">
    <property type="protein sequence ID" value="QPC81397.1"/>
    <property type="molecule type" value="Genomic_DNA"/>
</dbReference>
<dbReference type="Gene3D" id="1.10.275.60">
    <property type="match status" value="1"/>
</dbReference>
<evidence type="ECO:0000256" key="3">
    <source>
        <dbReference type="RuleBase" id="RU361172"/>
    </source>
</evidence>
<comment type="pathway">
    <text evidence="3">Purine metabolism; IMP biosynthesis via de novo pathway; 5-amino-1-(5-phospho-D-ribosyl)imidazole-4-carboxamide from 5-amino-1-(5-phospho-D-ribosyl)imidazole-4-carboxylate: step 2/2.</text>
</comment>
<proteinExistence type="inferred from homology"/>
<dbReference type="PANTHER" id="PTHR43172:SF1">
    <property type="entry name" value="ADENYLOSUCCINATE LYASE"/>
    <property type="match status" value="1"/>
</dbReference>
<dbReference type="InterPro" id="IPR022761">
    <property type="entry name" value="Fumarate_lyase_N"/>
</dbReference>
<dbReference type="PRINTS" id="PR00149">
    <property type="entry name" value="FUMRATELYASE"/>
</dbReference>
<sequence>MSQFSYETYLSPFTWRYGSDEMRYIWSLANKRRLWRKVWVALAAAQHDAGLVTTAQLDDLRTYEDAVDIERAHEYEQELHHDLMAEIRVFAEQAKIGGGIIHLGATSMDVEDNADVLRIRDAMDVIIQKTEATLGALAELIEREADHVCMAFTHIQPAEPTTIGYRLAFVAQDLLADYQTLRQVRVSLRGKGIKGAVGTSASYTELLRETPLSPRQMETLVMQNLSLEAFEIANQTYPRRQDWDVVNALAGLGMTLYKFALDLRLLQSPPIGEWGEPFGRHQVGSSAMPFKRNPINAENMDSMARYLAALPRVTWDNAAHSMLERTLDDSGNRRLVLPDAFLTADELLRRMQRLVTGLRINEAAIQRNLDTYGVFAATERLLMEAVRTGGDRQVLHEVIREHSMVAWAAIMQGDSNNLADLLATDARITQYMAPETVRALLDATEHIGDAPERARNLVSSIRQALPQGTS</sequence>
<evidence type="ECO:0000259" key="4">
    <source>
        <dbReference type="SMART" id="SM00998"/>
    </source>
</evidence>
<dbReference type="GO" id="GO:0044208">
    <property type="term" value="P:'de novo' AMP biosynthetic process"/>
    <property type="evidence" value="ECO:0007669"/>
    <property type="project" value="UniProtKB-UniPathway"/>
</dbReference>
<dbReference type="GO" id="GO:0004018">
    <property type="term" value="F:N6-(1,2-dicarboxyethyl)AMP AMP-lyase (fumarate-forming) activity"/>
    <property type="evidence" value="ECO:0007669"/>
    <property type="project" value="UniProtKB-UniRule"/>
</dbReference>
<comment type="catalytic activity">
    <reaction evidence="3">
        <text>(2S)-2-[5-amino-1-(5-phospho-beta-D-ribosyl)imidazole-4-carboxamido]succinate = 5-amino-1-(5-phospho-beta-D-ribosyl)imidazole-4-carboxamide + fumarate</text>
        <dbReference type="Rhea" id="RHEA:23920"/>
        <dbReference type="ChEBI" id="CHEBI:29806"/>
        <dbReference type="ChEBI" id="CHEBI:58443"/>
        <dbReference type="ChEBI" id="CHEBI:58475"/>
        <dbReference type="EC" id="4.3.2.2"/>
    </reaction>
</comment>
<dbReference type="RefSeq" id="WP_195169470.1">
    <property type="nucleotide sequence ID" value="NZ_CP062983.1"/>
</dbReference>
<comment type="pathway">
    <text evidence="3">Purine metabolism; AMP biosynthesis via de novo pathway; AMP from IMP: step 2/2.</text>
</comment>
<comment type="catalytic activity">
    <reaction evidence="3">
        <text>N(6)-(1,2-dicarboxyethyl)-AMP = fumarate + AMP</text>
        <dbReference type="Rhea" id="RHEA:16853"/>
        <dbReference type="ChEBI" id="CHEBI:29806"/>
        <dbReference type="ChEBI" id="CHEBI:57567"/>
        <dbReference type="ChEBI" id="CHEBI:456215"/>
        <dbReference type="EC" id="4.3.2.2"/>
    </reaction>
</comment>
<dbReference type="Gene3D" id="1.10.40.30">
    <property type="entry name" value="Fumarase/aspartase (C-terminal domain)"/>
    <property type="match status" value="1"/>
</dbReference>
<dbReference type="PANTHER" id="PTHR43172">
    <property type="entry name" value="ADENYLOSUCCINATE LYASE"/>
    <property type="match status" value="1"/>
</dbReference>
<keyword evidence="1 3" id="KW-0456">Lyase</keyword>
<gene>
    <name evidence="5" type="ORF">G4Y79_17065</name>
</gene>
<reference evidence="5 6" key="1">
    <citation type="submission" date="2020-02" db="EMBL/GenBank/DDBJ databases">
        <authorList>
            <person name="Zheng R.K."/>
            <person name="Sun C.M."/>
        </authorList>
    </citation>
    <scope>NUCLEOTIDE SEQUENCE [LARGE SCALE GENOMIC DNA]</scope>
    <source>
        <strain evidence="6">rifampicinis</strain>
    </source>
</reference>
<dbReference type="PROSITE" id="PS00163">
    <property type="entry name" value="FUMARATE_LYASES"/>
    <property type="match status" value="1"/>
</dbReference>
<dbReference type="UniPathway" id="UPA00075">
    <property type="reaction ID" value="UER00336"/>
</dbReference>
<evidence type="ECO:0000313" key="6">
    <source>
        <dbReference type="Proteomes" id="UP000594468"/>
    </source>
</evidence>
<dbReference type="SUPFAM" id="SSF48557">
    <property type="entry name" value="L-aspartase-like"/>
    <property type="match status" value="1"/>
</dbReference>
<keyword evidence="6" id="KW-1185">Reference proteome</keyword>
<evidence type="ECO:0000256" key="2">
    <source>
        <dbReference type="NCBIfam" id="TIGR00928"/>
    </source>
</evidence>
<feature type="domain" description="Adenylosuccinate lyase C-terminal" evidence="4">
    <location>
        <begin position="372"/>
        <end position="458"/>
    </location>
</feature>